<geneLocation type="plasmid" evidence="3 4">
    <name>pBFY46</name>
</geneLocation>
<dbReference type="CDD" id="cd00093">
    <property type="entry name" value="HTH_XRE"/>
    <property type="match status" value="1"/>
</dbReference>
<dbReference type="AlphaFoldDB" id="Q64MC3"/>
<dbReference type="EMBL" id="AP006842">
    <property type="protein sequence ID" value="BAD51364.1"/>
    <property type="molecule type" value="Genomic_DNA"/>
</dbReference>
<accession>Q64MC3</accession>
<dbReference type="Proteomes" id="UP000002197">
    <property type="component" value="Plasmid pBFY46"/>
</dbReference>
<evidence type="ECO:0000313" key="4">
    <source>
        <dbReference type="Proteomes" id="UP000002197"/>
    </source>
</evidence>
<evidence type="ECO:0000259" key="2">
    <source>
        <dbReference type="PROSITE" id="PS50943"/>
    </source>
</evidence>
<dbReference type="SUPFAM" id="SSF47413">
    <property type="entry name" value="lambda repressor-like DNA-binding domains"/>
    <property type="match status" value="1"/>
</dbReference>
<dbReference type="Pfam" id="PF01381">
    <property type="entry name" value="HTH_3"/>
    <property type="match status" value="1"/>
</dbReference>
<dbReference type="PROSITE" id="PS50943">
    <property type="entry name" value="HTH_CROC1"/>
    <property type="match status" value="1"/>
</dbReference>
<dbReference type="RefSeq" id="WP_011199168.1">
    <property type="nucleotide sequence ID" value="NC_006297.1"/>
</dbReference>
<feature type="coiled-coil region" evidence="1">
    <location>
        <begin position="94"/>
        <end position="121"/>
    </location>
</feature>
<evidence type="ECO:0000313" key="3">
    <source>
        <dbReference type="EMBL" id="BAD51364.1"/>
    </source>
</evidence>
<dbReference type="GO" id="GO:0003677">
    <property type="term" value="F:DNA binding"/>
    <property type="evidence" value="ECO:0007669"/>
    <property type="project" value="InterPro"/>
</dbReference>
<feature type="domain" description="HTH cro/C1-type" evidence="2">
    <location>
        <begin position="13"/>
        <end position="67"/>
    </location>
</feature>
<protein>
    <submittedName>
        <fullName evidence="3">Putative phage related transcriptional regulator</fullName>
    </submittedName>
</protein>
<evidence type="ECO:0000256" key="1">
    <source>
        <dbReference type="SAM" id="Coils"/>
    </source>
</evidence>
<proteinExistence type="predicted"/>
<dbReference type="HOGENOM" id="CLU_1955173_0_0_10"/>
<dbReference type="SMART" id="SM00530">
    <property type="entry name" value="HTH_XRE"/>
    <property type="match status" value="1"/>
</dbReference>
<keyword evidence="3" id="KW-0614">Plasmid</keyword>
<gene>
    <name evidence="3" type="ordered locus">BFp0037</name>
</gene>
<sequence length="142" mass="16172">MYNITLAVFGDRLKQIREHLRLSQLQLAEKVNCKQNAISNLEKGKGGSITLMFNILNYYSKFVIVDLIFSEKFYLISNNAAEEARKSNYVGIIIEIIKQAEKEHEKALDEVKNNVQKVLELSIGKVNSELSAELNKAIELLK</sequence>
<dbReference type="PATRIC" id="fig|295405.11.peg.34"/>
<dbReference type="InterPro" id="IPR010982">
    <property type="entry name" value="Lambda_DNA-bd_dom_sf"/>
</dbReference>
<organism evidence="3 4">
    <name type="scientific">Bacteroides fragilis (strain YCH46)</name>
    <dbReference type="NCBI Taxonomy" id="295405"/>
    <lineage>
        <taxon>Bacteria</taxon>
        <taxon>Pseudomonadati</taxon>
        <taxon>Bacteroidota</taxon>
        <taxon>Bacteroidia</taxon>
        <taxon>Bacteroidales</taxon>
        <taxon>Bacteroidaceae</taxon>
        <taxon>Bacteroides</taxon>
    </lineage>
</organism>
<dbReference type="OrthoDB" id="407979at2"/>
<name>Q64MC3_BACFR</name>
<dbReference type="KEGG" id="bfr:BFp0037"/>
<dbReference type="Gene3D" id="1.10.260.40">
    <property type="entry name" value="lambda repressor-like DNA-binding domains"/>
    <property type="match status" value="1"/>
</dbReference>
<keyword evidence="1" id="KW-0175">Coiled coil</keyword>
<dbReference type="InterPro" id="IPR001387">
    <property type="entry name" value="Cro/C1-type_HTH"/>
</dbReference>
<reference evidence="3 4" key="1">
    <citation type="journal article" date="2004" name="Proc. Natl. Acad. Sci. U.S.A.">
        <title>Genomic analysis of Bacteroides fragilis reveals extensive DNA inversions regulating cell surface adaptation.</title>
        <authorList>
            <person name="Kuwahara T."/>
            <person name="Yamashita A."/>
            <person name="Hirakawa H."/>
            <person name="Nakayama H."/>
            <person name="Toh H."/>
            <person name="Okada N."/>
            <person name="Kuhara S."/>
            <person name="Hattori M."/>
            <person name="Hayashi T."/>
            <person name="Ohnishi Y."/>
        </authorList>
    </citation>
    <scope>NUCLEOTIDE SEQUENCE [LARGE SCALE GENOMIC DNA]</scope>
    <source>
        <strain evidence="3 4">YCH46</strain>
        <plasmid evidence="4">Plasmid pBFY46</plasmid>
    </source>
</reference>